<dbReference type="NCBIfam" id="TIGR03533">
    <property type="entry name" value="L3_gln_methyl"/>
    <property type="match status" value="1"/>
</dbReference>
<dbReference type="GO" id="GO:0036009">
    <property type="term" value="F:protein-glutamine N-methyltransferase activity"/>
    <property type="evidence" value="ECO:0007669"/>
    <property type="project" value="UniProtKB-UniRule"/>
</dbReference>
<dbReference type="PANTHER" id="PTHR47806:SF1">
    <property type="entry name" value="RIBOSOMAL PROTEIN UL3 GLUTAMINE METHYLTRANSFERASE"/>
    <property type="match status" value="1"/>
</dbReference>
<dbReference type="CDD" id="cd02440">
    <property type="entry name" value="AdoMet_MTases"/>
    <property type="match status" value="1"/>
</dbReference>
<dbReference type="InterPro" id="IPR029063">
    <property type="entry name" value="SAM-dependent_MTases_sf"/>
</dbReference>
<dbReference type="PANTHER" id="PTHR47806">
    <property type="entry name" value="50S RIBOSOMAL PROTEIN L3 GLUTAMINE METHYLTRANSFERASE"/>
    <property type="match status" value="1"/>
</dbReference>
<reference evidence="6 7" key="2">
    <citation type="journal article" date="2013" name="Stand. Genomic Sci.">
        <title>Complete genome sequence of Halorhodospira halophila SL1.</title>
        <authorList>
            <person name="Challacombe J.F."/>
            <person name="Majid S."/>
            <person name="Deole R."/>
            <person name="Brettin T.S."/>
            <person name="Bruce D."/>
            <person name="Delano S.F."/>
            <person name="Detter J.C."/>
            <person name="Gleasner C.D."/>
            <person name="Han C.S."/>
            <person name="Misra M."/>
            <person name="Reitenga K.G."/>
            <person name="Mikhailova N."/>
            <person name="Woyke T."/>
            <person name="Pitluck S."/>
            <person name="Nolan M."/>
            <person name="Land M.L."/>
            <person name="Saunders E."/>
            <person name="Tapia R."/>
            <person name="Lapidus A."/>
            <person name="Ivanova N."/>
            <person name="Hoff W.D."/>
        </authorList>
    </citation>
    <scope>NUCLEOTIDE SEQUENCE [LARGE SCALE GENOMIC DNA]</scope>
    <source>
        <strain evidence="7">DSM 244 / SL1</strain>
    </source>
</reference>
<gene>
    <name evidence="4" type="primary">prmB</name>
    <name evidence="6" type="ordered locus">Hhal_0822</name>
</gene>
<sequence length="306" mass="33689">MEPIDHAPEDLETLRDIVRYAASRFNEAGLVYGHGTDNAIDEAAALALHALHLPADLPDLYWGARLTRSEREAVMARVRRRIEERLPLPYITHETFFAGLPFYIDQRVLVPRSPVAELIERGFQPWVDPDAVERVLEIGTGSGCIAVACAYAFPGAAVDATDIDDDALEVAAVNVHRHDLEERIALIRADVYEGLPQRRYQIIVTNPPYVDAAAMAALPPEYRHEPRHALAAGEDGLDVVRRILRGAPERLTDDGLLVVEVGDSEDAVAEAFGHLPLTWVELERGGFGVFLITAEQLREAQAAGAL</sequence>
<dbReference type="Pfam" id="PF05175">
    <property type="entry name" value="MTS"/>
    <property type="match status" value="1"/>
</dbReference>
<dbReference type="Gene3D" id="3.40.50.150">
    <property type="entry name" value="Vaccinia Virus protein VP39"/>
    <property type="match status" value="1"/>
</dbReference>
<reference evidence="7" key="1">
    <citation type="submission" date="2006-12" db="EMBL/GenBank/DDBJ databases">
        <title>Complete sequence of Halorhodospira halophila SL1.</title>
        <authorList>
            <consortium name="US DOE Joint Genome Institute"/>
            <person name="Copeland A."/>
            <person name="Lucas S."/>
            <person name="Lapidus A."/>
            <person name="Barry K."/>
            <person name="Detter J.C."/>
            <person name="Glavina del Rio T."/>
            <person name="Hammon N."/>
            <person name="Israni S."/>
            <person name="Dalin E."/>
            <person name="Tice H."/>
            <person name="Pitluck S."/>
            <person name="Saunders E."/>
            <person name="Brettin T."/>
            <person name="Bruce D."/>
            <person name="Han C."/>
            <person name="Tapia R."/>
            <person name="Schmutz J."/>
            <person name="Larimer F."/>
            <person name="Land M."/>
            <person name="Hauser L."/>
            <person name="Kyrpides N."/>
            <person name="Mikhailova N."/>
            <person name="Hoff W."/>
            <person name="Richardson P."/>
        </authorList>
    </citation>
    <scope>NUCLEOTIDE SEQUENCE [LARGE SCALE GENOMIC DNA]</scope>
    <source>
        <strain evidence="7">DSM 244 / SL1</strain>
    </source>
</reference>
<comment type="catalytic activity">
    <reaction evidence="4">
        <text>L-glutaminyl-[ribosomal protein uL3] + S-adenosyl-L-methionine = N(5)-methyl-L-glutaminyl-[ribosomal protein uL3] + S-adenosyl-L-homocysteine + H(+)</text>
        <dbReference type="Rhea" id="RHEA:45020"/>
        <dbReference type="Rhea" id="RHEA-COMP:11063"/>
        <dbReference type="Rhea" id="RHEA-COMP:11064"/>
        <dbReference type="ChEBI" id="CHEBI:15378"/>
        <dbReference type="ChEBI" id="CHEBI:30011"/>
        <dbReference type="ChEBI" id="CHEBI:57856"/>
        <dbReference type="ChEBI" id="CHEBI:59789"/>
        <dbReference type="ChEBI" id="CHEBI:61891"/>
        <dbReference type="EC" id="2.1.1.298"/>
    </reaction>
</comment>
<evidence type="ECO:0000259" key="5">
    <source>
        <dbReference type="Pfam" id="PF05175"/>
    </source>
</evidence>
<evidence type="ECO:0000256" key="3">
    <source>
        <dbReference type="ARBA" id="ARBA00022691"/>
    </source>
</evidence>
<evidence type="ECO:0000256" key="2">
    <source>
        <dbReference type="ARBA" id="ARBA00022679"/>
    </source>
</evidence>
<dbReference type="EC" id="2.1.1.298" evidence="4"/>
<dbReference type="KEGG" id="hha:Hhal_0822"/>
<dbReference type="RefSeq" id="WP_011813621.1">
    <property type="nucleotide sequence ID" value="NC_008789.1"/>
</dbReference>
<dbReference type="STRING" id="349124.Hhal_0822"/>
<evidence type="ECO:0000313" key="7">
    <source>
        <dbReference type="Proteomes" id="UP000000647"/>
    </source>
</evidence>
<dbReference type="InterPro" id="IPR004556">
    <property type="entry name" value="HemK-like"/>
</dbReference>
<dbReference type="EMBL" id="CP000544">
    <property type="protein sequence ID" value="ABM61598.1"/>
    <property type="molecule type" value="Genomic_DNA"/>
</dbReference>
<dbReference type="NCBIfam" id="TIGR00536">
    <property type="entry name" value="hemK_fam"/>
    <property type="match status" value="1"/>
</dbReference>
<evidence type="ECO:0000256" key="4">
    <source>
        <dbReference type="HAMAP-Rule" id="MF_02125"/>
    </source>
</evidence>
<dbReference type="InterPro" id="IPR007848">
    <property type="entry name" value="Small_mtfrase_dom"/>
</dbReference>
<dbReference type="GO" id="GO:0005829">
    <property type="term" value="C:cytosol"/>
    <property type="evidence" value="ECO:0007669"/>
    <property type="project" value="TreeGrafter"/>
</dbReference>
<keyword evidence="2 4" id="KW-0808">Transferase</keyword>
<keyword evidence="7" id="KW-1185">Reference proteome</keyword>
<dbReference type="GO" id="GO:0003676">
    <property type="term" value="F:nucleic acid binding"/>
    <property type="evidence" value="ECO:0007669"/>
    <property type="project" value="InterPro"/>
</dbReference>
<name>A1WV86_HALHL</name>
<dbReference type="PIRSF" id="PIRSF037167">
    <property type="entry name" value="Mtase_YfcB_prd"/>
    <property type="match status" value="1"/>
</dbReference>
<dbReference type="GO" id="GO:0032259">
    <property type="term" value="P:methylation"/>
    <property type="evidence" value="ECO:0007669"/>
    <property type="project" value="UniProtKB-KW"/>
</dbReference>
<dbReference type="InterPro" id="IPR017127">
    <property type="entry name" value="Ribosome_uL3_MTase"/>
</dbReference>
<dbReference type="SUPFAM" id="SSF53335">
    <property type="entry name" value="S-adenosyl-L-methionine-dependent methyltransferases"/>
    <property type="match status" value="1"/>
</dbReference>
<proteinExistence type="inferred from homology"/>
<feature type="domain" description="Methyltransferase small" evidence="5">
    <location>
        <begin position="132"/>
        <end position="214"/>
    </location>
</feature>
<evidence type="ECO:0000256" key="1">
    <source>
        <dbReference type="ARBA" id="ARBA00022603"/>
    </source>
</evidence>
<keyword evidence="6" id="KW-0687">Ribonucleoprotein</keyword>
<keyword evidence="1 4" id="KW-0489">Methyltransferase</keyword>
<accession>A1WV86</accession>
<dbReference type="eggNOG" id="COG2890">
    <property type="taxonomic scope" value="Bacteria"/>
</dbReference>
<dbReference type="HAMAP" id="MF_02125">
    <property type="entry name" value="L3_methyltr_PrmB"/>
    <property type="match status" value="1"/>
</dbReference>
<dbReference type="Proteomes" id="UP000000647">
    <property type="component" value="Chromosome"/>
</dbReference>
<dbReference type="AlphaFoldDB" id="A1WV86"/>
<comment type="similarity">
    <text evidence="4">Belongs to the protein N5-glutamine methyltransferase family. PrmB subfamily.</text>
</comment>
<keyword evidence="3 4" id="KW-0949">S-adenosyl-L-methionine</keyword>
<keyword evidence="6" id="KW-0689">Ribosomal protein</keyword>
<dbReference type="InterPro" id="IPR002052">
    <property type="entry name" value="DNA_methylase_N6_adenine_CS"/>
</dbReference>
<organism evidence="6 7">
    <name type="scientific">Halorhodospira halophila (strain DSM 244 / SL1)</name>
    <name type="common">Ectothiorhodospira halophila (strain DSM 244 / SL1)</name>
    <dbReference type="NCBI Taxonomy" id="349124"/>
    <lineage>
        <taxon>Bacteria</taxon>
        <taxon>Pseudomonadati</taxon>
        <taxon>Pseudomonadota</taxon>
        <taxon>Gammaproteobacteria</taxon>
        <taxon>Chromatiales</taxon>
        <taxon>Ectothiorhodospiraceae</taxon>
        <taxon>Halorhodospira</taxon>
    </lineage>
</organism>
<dbReference type="PROSITE" id="PS00092">
    <property type="entry name" value="N6_MTASE"/>
    <property type="match status" value="1"/>
</dbReference>
<evidence type="ECO:0000313" key="6">
    <source>
        <dbReference type="EMBL" id="ABM61598.1"/>
    </source>
</evidence>
<dbReference type="GO" id="GO:0005840">
    <property type="term" value="C:ribosome"/>
    <property type="evidence" value="ECO:0007669"/>
    <property type="project" value="UniProtKB-KW"/>
</dbReference>
<comment type="function">
    <text evidence="4">Methylates ribosomal protein uL3 on a specific glutamine residue.</text>
</comment>
<dbReference type="HOGENOM" id="CLU_018398_5_1_6"/>
<protein>
    <recommendedName>
        <fullName evidence="4">Ribosomal protein uL3 glutamine methyltransferase</fullName>
        <shortName evidence="4">uL3 MTase</shortName>
        <ecNumber evidence="4">2.1.1.298</ecNumber>
    </recommendedName>
    <alternativeName>
        <fullName evidence="4">N5-glutamine methyltransferase PrmB</fullName>
    </alternativeName>
</protein>